<comment type="caution">
    <text evidence="2">The sequence shown here is derived from an EMBL/GenBank/DDBJ whole genome shotgun (WGS) entry which is preliminary data.</text>
</comment>
<organism evidence="2 3">
    <name type="scientific">Phytophthora infestans</name>
    <name type="common">Potato late blight agent</name>
    <name type="synonym">Botrytis infestans</name>
    <dbReference type="NCBI Taxonomy" id="4787"/>
    <lineage>
        <taxon>Eukaryota</taxon>
        <taxon>Sar</taxon>
        <taxon>Stramenopiles</taxon>
        <taxon>Oomycota</taxon>
        <taxon>Peronosporomycetes</taxon>
        <taxon>Peronosporales</taxon>
        <taxon>Peronosporaceae</taxon>
        <taxon>Phytophthora</taxon>
    </lineage>
</organism>
<evidence type="ECO:0000313" key="3">
    <source>
        <dbReference type="Proteomes" id="UP000704712"/>
    </source>
</evidence>
<dbReference type="AlphaFoldDB" id="A0A8S9TLU5"/>
<dbReference type="EMBL" id="JAACNO010003255">
    <property type="protein sequence ID" value="KAF4127544.1"/>
    <property type="molecule type" value="Genomic_DNA"/>
</dbReference>
<reference evidence="2" key="1">
    <citation type="submission" date="2020-03" db="EMBL/GenBank/DDBJ databases">
        <title>Hybrid Assembly of Korean Phytophthora infestans isolates.</title>
        <authorList>
            <person name="Prokchorchik M."/>
            <person name="Lee Y."/>
            <person name="Seo J."/>
            <person name="Cho J.-H."/>
            <person name="Park Y.-E."/>
            <person name="Jang D.-C."/>
            <person name="Im J.-S."/>
            <person name="Choi J.-G."/>
            <person name="Park H.-J."/>
            <person name="Lee G.-B."/>
            <person name="Lee Y.-G."/>
            <person name="Hong S.-Y."/>
            <person name="Cho K."/>
            <person name="Sohn K.H."/>
        </authorList>
    </citation>
    <scope>NUCLEOTIDE SEQUENCE</scope>
    <source>
        <strain evidence="2">KR_2_A2</strain>
    </source>
</reference>
<accession>A0A8S9TLU5</accession>
<gene>
    <name evidence="2" type="ORF">GN958_ATG23273</name>
</gene>
<evidence type="ECO:0000256" key="1">
    <source>
        <dbReference type="SAM" id="Coils"/>
    </source>
</evidence>
<evidence type="ECO:0000313" key="2">
    <source>
        <dbReference type="EMBL" id="KAF4127544.1"/>
    </source>
</evidence>
<sequence>MVLRRTRDFDCNSYLDVRPVQRPRYSYHEEIADLRATLDRARHTIAYLRSRVNALKLFDSDSEDYEDSDTDDDDEPEPWFIEDYAEPKRNVDEGQQWSFEFSVSTPSSNFAFDPMVSQEEWRALEARYATPPAVEDRPVRVRRVTNRRQARSRLNRRQVARALQAAADSATDVSVTQAERAVLGRRYASPLNSEESPVRRHRLQNRSRAERRVDVAAAHRRERLNIINVNREALLPEAPDPFDTGIGRLTIEPLQLHNNAANTTPAGGTGRVRRRQTRAEIEESMRVNEHVNRAPNGVEDSESKRRRLARLNQQRLRLNKALADLRTHEAEGETGSLAAPFR</sequence>
<protein>
    <submittedName>
        <fullName evidence="2">Uncharacterized protein</fullName>
    </submittedName>
</protein>
<name>A0A8S9TLU5_PHYIN</name>
<proteinExistence type="predicted"/>
<feature type="coiled-coil region" evidence="1">
    <location>
        <begin position="301"/>
        <end position="331"/>
    </location>
</feature>
<dbReference type="Proteomes" id="UP000704712">
    <property type="component" value="Unassembled WGS sequence"/>
</dbReference>
<keyword evidence="1" id="KW-0175">Coiled coil</keyword>